<evidence type="ECO:0000313" key="4">
    <source>
        <dbReference type="Proteomes" id="UP001390339"/>
    </source>
</evidence>
<dbReference type="Proteomes" id="UP001390339">
    <property type="component" value="Unassembled WGS sequence"/>
</dbReference>
<protein>
    <submittedName>
        <fullName evidence="3">Uncharacterized protein</fullName>
    </submittedName>
</protein>
<feature type="transmembrane region" description="Helical" evidence="2">
    <location>
        <begin position="20"/>
        <end position="43"/>
    </location>
</feature>
<reference evidence="3 4" key="1">
    <citation type="journal article" date="2024" name="IMA Fungus">
        <title>Apiospora arundinis, a panoply of carbohydrate-active enzymes and secondary metabolites.</title>
        <authorList>
            <person name="Sorensen T."/>
            <person name="Petersen C."/>
            <person name="Muurmann A.T."/>
            <person name="Christiansen J.V."/>
            <person name="Brundto M.L."/>
            <person name="Overgaard C.K."/>
            <person name="Boysen A.T."/>
            <person name="Wollenberg R.D."/>
            <person name="Larsen T.O."/>
            <person name="Sorensen J.L."/>
            <person name="Nielsen K.L."/>
            <person name="Sondergaard T.E."/>
        </authorList>
    </citation>
    <scope>NUCLEOTIDE SEQUENCE [LARGE SCALE GENOMIC DNA]</scope>
    <source>
        <strain evidence="3 4">AAU 773</strain>
    </source>
</reference>
<evidence type="ECO:0000256" key="2">
    <source>
        <dbReference type="SAM" id="Phobius"/>
    </source>
</evidence>
<keyword evidence="2" id="KW-0812">Transmembrane</keyword>
<feature type="region of interest" description="Disordered" evidence="1">
    <location>
        <begin position="117"/>
        <end position="150"/>
    </location>
</feature>
<dbReference type="EMBL" id="JAPCWZ010000007">
    <property type="protein sequence ID" value="KAK8856523.1"/>
    <property type="molecule type" value="Genomic_DNA"/>
</dbReference>
<gene>
    <name evidence="3" type="ORF">PGQ11_012435</name>
</gene>
<accession>A0ABR2I2C5</accession>
<sequence>MDIIAQGQEAPETQPPQMTIAGLNTMVLSIAATLCGLFAIVTLSVRHIRHEARRTLLGFVRLFGFAFAYAVIGLVYIPIRVLGFVSQAWPSCSEEEDEEEEVEGGYGIRKVGLVDKRGGGSRSSSGSSFGYGGYEDDEPGRAGQDLGAAAGRHYPAANSSTYTRSNSDVSAIDLNVAADLEKGVSSPTRNKTKPC</sequence>
<keyword evidence="2" id="KW-1133">Transmembrane helix</keyword>
<keyword evidence="2" id="KW-0472">Membrane</keyword>
<feature type="transmembrane region" description="Helical" evidence="2">
    <location>
        <begin position="55"/>
        <end position="77"/>
    </location>
</feature>
<comment type="caution">
    <text evidence="3">The sequence shown here is derived from an EMBL/GenBank/DDBJ whole genome shotgun (WGS) entry which is preliminary data.</text>
</comment>
<keyword evidence="4" id="KW-1185">Reference proteome</keyword>
<evidence type="ECO:0000313" key="3">
    <source>
        <dbReference type="EMBL" id="KAK8856523.1"/>
    </source>
</evidence>
<name>A0ABR2I2C5_9PEZI</name>
<proteinExistence type="predicted"/>
<organism evidence="3 4">
    <name type="scientific">Apiospora arundinis</name>
    <dbReference type="NCBI Taxonomy" id="335852"/>
    <lineage>
        <taxon>Eukaryota</taxon>
        <taxon>Fungi</taxon>
        <taxon>Dikarya</taxon>
        <taxon>Ascomycota</taxon>
        <taxon>Pezizomycotina</taxon>
        <taxon>Sordariomycetes</taxon>
        <taxon>Xylariomycetidae</taxon>
        <taxon>Amphisphaeriales</taxon>
        <taxon>Apiosporaceae</taxon>
        <taxon>Apiospora</taxon>
    </lineage>
</organism>
<evidence type="ECO:0000256" key="1">
    <source>
        <dbReference type="SAM" id="MobiDB-lite"/>
    </source>
</evidence>